<dbReference type="InterPro" id="IPR011059">
    <property type="entry name" value="Metal-dep_hydrolase_composite"/>
</dbReference>
<dbReference type="InterPro" id="IPR013108">
    <property type="entry name" value="Amidohydro_3"/>
</dbReference>
<dbReference type="InterPro" id="IPR032466">
    <property type="entry name" value="Metal_Hydrolase"/>
</dbReference>
<dbReference type="SUPFAM" id="SSF51556">
    <property type="entry name" value="Metallo-dependent hydrolases"/>
    <property type="match status" value="1"/>
</dbReference>
<protein>
    <submittedName>
        <fullName evidence="2">Amidohydrolase family protein</fullName>
    </submittedName>
</protein>
<reference evidence="2" key="1">
    <citation type="submission" date="2020-05" db="EMBL/GenBank/DDBJ databases">
        <title>Sulfur intermediates as new biogeochemical hubs in an aquatic model microbial ecosystem.</title>
        <authorList>
            <person name="Vigneron A."/>
        </authorList>
    </citation>
    <scope>NUCLEOTIDE SEQUENCE</scope>
    <source>
        <strain evidence="2">Bin.250</strain>
    </source>
</reference>
<name>A0A973A9F2_9GAMM</name>
<evidence type="ECO:0000259" key="1">
    <source>
        <dbReference type="Pfam" id="PF07969"/>
    </source>
</evidence>
<gene>
    <name evidence="2" type="ORF">HQ497_04955</name>
</gene>
<comment type="caution">
    <text evidence="2">The sequence shown here is derived from an EMBL/GenBank/DDBJ whole genome shotgun (WGS) entry which is preliminary data.</text>
</comment>
<proteinExistence type="predicted"/>
<evidence type="ECO:0000313" key="2">
    <source>
        <dbReference type="EMBL" id="NQV64696.1"/>
    </source>
</evidence>
<feature type="non-terminal residue" evidence="2">
    <location>
        <position position="1"/>
    </location>
</feature>
<dbReference type="Proteomes" id="UP000754644">
    <property type="component" value="Unassembled WGS sequence"/>
</dbReference>
<dbReference type="PANTHER" id="PTHR22642">
    <property type="entry name" value="IMIDAZOLONEPROPIONASE"/>
    <property type="match status" value="1"/>
</dbReference>
<dbReference type="Gene3D" id="3.20.20.140">
    <property type="entry name" value="Metal-dependent hydrolases"/>
    <property type="match status" value="1"/>
</dbReference>
<dbReference type="PANTHER" id="PTHR22642:SF2">
    <property type="entry name" value="PROTEIN LONG AFTER FAR-RED 3"/>
    <property type="match status" value="1"/>
</dbReference>
<dbReference type="Gene3D" id="2.30.40.10">
    <property type="entry name" value="Urease, subunit C, domain 1"/>
    <property type="match status" value="1"/>
</dbReference>
<accession>A0A973A9F2</accession>
<organism evidence="2 3">
    <name type="scientific">SAR86 cluster bacterium</name>
    <dbReference type="NCBI Taxonomy" id="2030880"/>
    <lineage>
        <taxon>Bacteria</taxon>
        <taxon>Pseudomonadati</taxon>
        <taxon>Pseudomonadota</taxon>
        <taxon>Gammaproteobacteria</taxon>
        <taxon>SAR86 cluster</taxon>
    </lineage>
</organism>
<sequence length="319" mass="35101">AGVTTAQSGTVSREFTQGLGFAKQLNLVPMRLELWPKFDEFGLDLLEGVDDPQNYNTDTLHIGAVKIVADGSIQGFTGYLSQPYHTPFGDDHTYRGYPRMPFTELAAWIARYHAAGYQLAIHGNGDAAIEDIINAFEMAQKATPRADPRMILIHAQMLRDDQLDRLTALGITPSFFSAHTYYWGDQHRDVTMGPDRAANISPAQSALQRHVRFSSHLDTPIVPMSPLLSVWSCVTRLSASGNIIGPAQRINVLSALRSVTIDAAWQIFRDKDLGSIEPGKLADLVVLDQDPLGDPLAIKDIPVNLTMIGGVSHYQRHAD</sequence>
<dbReference type="SUPFAM" id="SSF51338">
    <property type="entry name" value="Composite domain of metallo-dependent hydrolases"/>
    <property type="match status" value="1"/>
</dbReference>
<evidence type="ECO:0000313" key="3">
    <source>
        <dbReference type="Proteomes" id="UP000754644"/>
    </source>
</evidence>
<feature type="domain" description="Amidohydrolase 3" evidence="1">
    <location>
        <begin position="47"/>
        <end position="311"/>
    </location>
</feature>
<dbReference type="GO" id="GO:0016810">
    <property type="term" value="F:hydrolase activity, acting on carbon-nitrogen (but not peptide) bonds"/>
    <property type="evidence" value="ECO:0007669"/>
    <property type="project" value="InterPro"/>
</dbReference>
<dbReference type="AlphaFoldDB" id="A0A973A9F2"/>
<dbReference type="EMBL" id="JABMOJ010000180">
    <property type="protein sequence ID" value="NQV64696.1"/>
    <property type="molecule type" value="Genomic_DNA"/>
</dbReference>
<dbReference type="Pfam" id="PF07969">
    <property type="entry name" value="Amidohydro_3"/>
    <property type="match status" value="1"/>
</dbReference>